<comment type="caution">
    <text evidence="6">The sequence shown here is derived from an EMBL/GenBank/DDBJ whole genome shotgun (WGS) entry which is preliminary data.</text>
</comment>
<reference evidence="6" key="1">
    <citation type="submission" date="2022-06" db="EMBL/GenBank/DDBJ databases">
        <title>Vallitalea longa sp. nov., an anaerobic bacterium isolated from marine sediment.</title>
        <authorList>
            <person name="Hirano S."/>
            <person name="Terahara T."/>
            <person name="Mori K."/>
            <person name="Hamada M."/>
            <person name="Matsumoto R."/>
            <person name="Kobayashi T."/>
        </authorList>
    </citation>
    <scope>NUCLEOTIDE SEQUENCE</scope>
    <source>
        <strain evidence="6">SH18-1</strain>
    </source>
</reference>
<dbReference type="AlphaFoldDB" id="A0A9W5YDF1"/>
<keyword evidence="7" id="KW-1185">Reference proteome</keyword>
<evidence type="ECO:0000313" key="6">
    <source>
        <dbReference type="EMBL" id="GKX30515.1"/>
    </source>
</evidence>
<evidence type="ECO:0000256" key="2">
    <source>
        <dbReference type="ARBA" id="ARBA00022448"/>
    </source>
</evidence>
<dbReference type="PANTHER" id="PTHR30061:SF50">
    <property type="entry name" value="MALTOSE_MALTODEXTRIN-BINDING PERIPLASMIC PROTEIN"/>
    <property type="match status" value="1"/>
</dbReference>
<evidence type="ECO:0000256" key="1">
    <source>
        <dbReference type="ARBA" id="ARBA00008520"/>
    </source>
</evidence>
<dbReference type="Proteomes" id="UP001144256">
    <property type="component" value="Unassembled WGS sequence"/>
</dbReference>
<dbReference type="RefSeq" id="WP_281816766.1">
    <property type="nucleotide sequence ID" value="NZ_BRLB01000010.1"/>
</dbReference>
<evidence type="ECO:0000256" key="5">
    <source>
        <dbReference type="SAM" id="SignalP"/>
    </source>
</evidence>
<protein>
    <submittedName>
        <fullName evidence="6">Sugar ABC transporter substrate-binding protein</fullName>
    </submittedName>
</protein>
<dbReference type="PANTHER" id="PTHR30061">
    <property type="entry name" value="MALTOSE-BINDING PERIPLASMIC PROTEIN"/>
    <property type="match status" value="1"/>
</dbReference>
<keyword evidence="3 5" id="KW-0732">Signal</keyword>
<name>A0A9W5YDF1_9FIRM</name>
<feature type="compositionally biased region" description="Low complexity" evidence="4">
    <location>
        <begin position="45"/>
        <end position="55"/>
    </location>
</feature>
<dbReference type="EMBL" id="BRLB01000010">
    <property type="protein sequence ID" value="GKX30515.1"/>
    <property type="molecule type" value="Genomic_DNA"/>
</dbReference>
<dbReference type="PROSITE" id="PS51257">
    <property type="entry name" value="PROKAR_LIPOPROTEIN"/>
    <property type="match status" value="1"/>
</dbReference>
<dbReference type="GO" id="GO:0055052">
    <property type="term" value="C:ATP-binding cassette (ABC) transporter complex, substrate-binding subunit-containing"/>
    <property type="evidence" value="ECO:0007669"/>
    <property type="project" value="TreeGrafter"/>
</dbReference>
<dbReference type="SUPFAM" id="SSF53850">
    <property type="entry name" value="Periplasmic binding protein-like II"/>
    <property type="match status" value="1"/>
</dbReference>
<sequence length="457" mass="50519">MKKVTKCLSLLLTFVVVMGLFTGCGSKDKKEDTTTNITDGKEDGNSSSKDSSDNGINASITVQVEKDWVFYYREAADRVLAKNPNAKIDFKEVGSFDHLDVLDSTDVTNEDVADVFAFPADRVFGLAQNEALANLDAKKMATDVGGFSDYDNGLGGNFNVDGNYLAFPLNIETLINFVNTSNAEAHGIDLSKTMEFSELGYRDMLVKVFDAWFGVAFTNSVGIELLGRDDSGKLYSDMTKDFSDLSKEQQDLFEVLFNYWKKHNDASTDLWDKEAIGGYMDSEFTSGGNNAIRLEGPWAIAGLSEISNDGKDLDIMPINRVTVNGKPLNHWKSGWGLGVNARIEDDKDKMALAQAMIEEIVNTDYAIDLFKNTGKILENVDISVYEESDLGEMDKKAISAVIESYKNAPARPLFTEWGSVWSTWENAVLSWSAVKPETAEEAYAEVKAAFEAMMTNF</sequence>
<organism evidence="6 7">
    <name type="scientific">Vallitalea longa</name>
    <dbReference type="NCBI Taxonomy" id="2936439"/>
    <lineage>
        <taxon>Bacteria</taxon>
        <taxon>Bacillati</taxon>
        <taxon>Bacillota</taxon>
        <taxon>Clostridia</taxon>
        <taxon>Lachnospirales</taxon>
        <taxon>Vallitaleaceae</taxon>
        <taxon>Vallitalea</taxon>
    </lineage>
</organism>
<feature type="chain" id="PRO_5040930484" evidence="5">
    <location>
        <begin position="23"/>
        <end position="457"/>
    </location>
</feature>
<evidence type="ECO:0000256" key="4">
    <source>
        <dbReference type="SAM" id="MobiDB-lite"/>
    </source>
</evidence>
<feature type="region of interest" description="Disordered" evidence="4">
    <location>
        <begin position="28"/>
        <end position="55"/>
    </location>
</feature>
<dbReference type="GO" id="GO:1901982">
    <property type="term" value="F:maltose binding"/>
    <property type="evidence" value="ECO:0007669"/>
    <property type="project" value="TreeGrafter"/>
</dbReference>
<feature type="compositionally biased region" description="Basic and acidic residues" evidence="4">
    <location>
        <begin position="28"/>
        <end position="44"/>
    </location>
</feature>
<accession>A0A9W5YDF1</accession>
<feature type="signal peptide" evidence="5">
    <location>
        <begin position="1"/>
        <end position="22"/>
    </location>
</feature>
<evidence type="ECO:0000256" key="3">
    <source>
        <dbReference type="ARBA" id="ARBA00022729"/>
    </source>
</evidence>
<dbReference type="Gene3D" id="3.40.190.10">
    <property type="entry name" value="Periplasmic binding protein-like II"/>
    <property type="match status" value="2"/>
</dbReference>
<gene>
    <name evidence="6" type="primary">malX</name>
    <name evidence="6" type="ORF">SH1V18_29950</name>
</gene>
<dbReference type="GO" id="GO:0015768">
    <property type="term" value="P:maltose transport"/>
    <property type="evidence" value="ECO:0007669"/>
    <property type="project" value="TreeGrafter"/>
</dbReference>
<dbReference type="GO" id="GO:0042956">
    <property type="term" value="P:maltodextrin transmembrane transport"/>
    <property type="evidence" value="ECO:0007669"/>
    <property type="project" value="TreeGrafter"/>
</dbReference>
<evidence type="ECO:0000313" key="7">
    <source>
        <dbReference type="Proteomes" id="UP001144256"/>
    </source>
</evidence>
<comment type="similarity">
    <text evidence="1">Belongs to the bacterial solute-binding protein 1 family.</text>
</comment>
<proteinExistence type="inferred from homology"/>
<keyword evidence="2" id="KW-0813">Transport</keyword>